<organism evidence="9 10">
    <name type="scientific">Candidatus Gottesmanbacteria bacterium RBG_13_37_7</name>
    <dbReference type="NCBI Taxonomy" id="1798369"/>
    <lineage>
        <taxon>Bacteria</taxon>
        <taxon>Candidatus Gottesmaniibacteriota</taxon>
    </lineage>
</organism>
<dbReference type="InterPro" id="IPR003607">
    <property type="entry name" value="HD/PDEase_dom"/>
</dbReference>
<dbReference type="GO" id="GO:0002953">
    <property type="term" value="F:5'-deoxynucleotidase activity"/>
    <property type="evidence" value="ECO:0007669"/>
    <property type="project" value="UniProtKB-EC"/>
</dbReference>
<evidence type="ECO:0000256" key="1">
    <source>
        <dbReference type="ARBA" id="ARBA00001638"/>
    </source>
</evidence>
<keyword evidence="6" id="KW-0479">Metal-binding</keyword>
<dbReference type="GO" id="GO:0046872">
    <property type="term" value="F:metal ion binding"/>
    <property type="evidence" value="ECO:0007669"/>
    <property type="project" value="UniProtKB-KW"/>
</dbReference>
<name>A0A1F5YH08_9BACT</name>
<evidence type="ECO:0000256" key="3">
    <source>
        <dbReference type="ARBA" id="ARBA00001941"/>
    </source>
</evidence>
<comment type="cofactor">
    <cofactor evidence="3">
        <name>Co(2+)</name>
        <dbReference type="ChEBI" id="CHEBI:48828"/>
    </cofactor>
</comment>
<dbReference type="InterPro" id="IPR006674">
    <property type="entry name" value="HD_domain"/>
</dbReference>
<dbReference type="Gene3D" id="1.10.3210.10">
    <property type="entry name" value="Hypothetical protein af1432"/>
    <property type="match status" value="1"/>
</dbReference>
<keyword evidence="7" id="KW-0378">Hydrolase</keyword>
<dbReference type="EC" id="3.1.3.89" evidence="5"/>
<dbReference type="AlphaFoldDB" id="A0A1F5YH08"/>
<evidence type="ECO:0000256" key="5">
    <source>
        <dbReference type="ARBA" id="ARBA00012964"/>
    </source>
</evidence>
<dbReference type="SUPFAM" id="SSF109604">
    <property type="entry name" value="HD-domain/PDEase-like"/>
    <property type="match status" value="1"/>
</dbReference>
<evidence type="ECO:0000313" key="10">
    <source>
        <dbReference type="Proteomes" id="UP000178230"/>
    </source>
</evidence>
<dbReference type="PANTHER" id="PTHR11845:SF13">
    <property type="entry name" value="5'-DEOXYNUCLEOTIDASE HDDC2"/>
    <property type="match status" value="1"/>
</dbReference>
<comment type="cofactor">
    <cofactor evidence="2">
        <name>Mn(2+)</name>
        <dbReference type="ChEBI" id="CHEBI:29035"/>
    </cofactor>
</comment>
<accession>A0A1F5YH08</accession>
<gene>
    <name evidence="9" type="ORF">A2Y99_00340</name>
</gene>
<comment type="caution">
    <text evidence="9">The sequence shown here is derived from an EMBL/GenBank/DDBJ whole genome shotgun (WGS) entry which is preliminary data.</text>
</comment>
<dbReference type="InterPro" id="IPR039356">
    <property type="entry name" value="YfbR/HDDC2"/>
</dbReference>
<dbReference type="PANTHER" id="PTHR11845">
    <property type="entry name" value="5'-DEOXYNUCLEOTIDASE HDDC2"/>
    <property type="match status" value="1"/>
</dbReference>
<evidence type="ECO:0000259" key="8">
    <source>
        <dbReference type="PROSITE" id="PS51831"/>
    </source>
</evidence>
<dbReference type="SMART" id="SM00471">
    <property type="entry name" value="HDc"/>
    <property type="match status" value="1"/>
</dbReference>
<comment type="subunit">
    <text evidence="4">Homodimer.</text>
</comment>
<proteinExistence type="predicted"/>
<sequence length="207" mass="23927">MKNQKSIRQLADKNNKSNNKLVNFIFEATTLKRLQRTGWQILGANKESVAEHSFMVAVITYVLAKELHVDLEKALLMALVHDFIETRTGDVYKLADLYVKVDTKSAIEDAFAKLEHPKKIIPLMIEYEKRKTLEAIIVHDADVLALCVELKQLTERGNKDAVEWLEANMGRLKLSQSRKLLQEVKKTNSQNWWAKERDTLHKKMNQV</sequence>
<dbReference type="Proteomes" id="UP000178230">
    <property type="component" value="Unassembled WGS sequence"/>
</dbReference>
<protein>
    <recommendedName>
        <fullName evidence="5">5'-deoxynucleotidase</fullName>
        <ecNumber evidence="5">3.1.3.89</ecNumber>
    </recommendedName>
</protein>
<evidence type="ECO:0000256" key="6">
    <source>
        <dbReference type="ARBA" id="ARBA00022723"/>
    </source>
</evidence>
<dbReference type="CDD" id="cd00077">
    <property type="entry name" value="HDc"/>
    <property type="match status" value="1"/>
</dbReference>
<reference evidence="9 10" key="1">
    <citation type="journal article" date="2016" name="Nat. Commun.">
        <title>Thousands of microbial genomes shed light on interconnected biogeochemical processes in an aquifer system.</title>
        <authorList>
            <person name="Anantharaman K."/>
            <person name="Brown C.T."/>
            <person name="Hug L.A."/>
            <person name="Sharon I."/>
            <person name="Castelle C.J."/>
            <person name="Probst A.J."/>
            <person name="Thomas B.C."/>
            <person name="Singh A."/>
            <person name="Wilkins M.J."/>
            <person name="Karaoz U."/>
            <person name="Brodie E.L."/>
            <person name="Williams K.H."/>
            <person name="Hubbard S.S."/>
            <person name="Banfield J.F."/>
        </authorList>
    </citation>
    <scope>NUCLEOTIDE SEQUENCE [LARGE SCALE GENOMIC DNA]</scope>
</reference>
<evidence type="ECO:0000256" key="2">
    <source>
        <dbReference type="ARBA" id="ARBA00001936"/>
    </source>
</evidence>
<feature type="domain" description="HD" evidence="8">
    <location>
        <begin position="49"/>
        <end position="147"/>
    </location>
</feature>
<dbReference type="EMBL" id="MFIY01000052">
    <property type="protein sequence ID" value="OGF99460.1"/>
    <property type="molecule type" value="Genomic_DNA"/>
</dbReference>
<evidence type="ECO:0000256" key="4">
    <source>
        <dbReference type="ARBA" id="ARBA00011738"/>
    </source>
</evidence>
<dbReference type="GO" id="GO:0005737">
    <property type="term" value="C:cytoplasm"/>
    <property type="evidence" value="ECO:0007669"/>
    <property type="project" value="TreeGrafter"/>
</dbReference>
<dbReference type="PROSITE" id="PS51831">
    <property type="entry name" value="HD"/>
    <property type="match status" value="1"/>
</dbReference>
<dbReference type="Pfam" id="PF13023">
    <property type="entry name" value="HD_3"/>
    <property type="match status" value="1"/>
</dbReference>
<comment type="catalytic activity">
    <reaction evidence="1">
        <text>a 2'-deoxyribonucleoside 5'-phosphate + H2O = a 2'-deoxyribonucleoside + phosphate</text>
        <dbReference type="Rhea" id="RHEA:36167"/>
        <dbReference type="ChEBI" id="CHEBI:15377"/>
        <dbReference type="ChEBI" id="CHEBI:18274"/>
        <dbReference type="ChEBI" id="CHEBI:43474"/>
        <dbReference type="ChEBI" id="CHEBI:65317"/>
        <dbReference type="EC" id="3.1.3.89"/>
    </reaction>
</comment>
<evidence type="ECO:0000313" key="9">
    <source>
        <dbReference type="EMBL" id="OGF99460.1"/>
    </source>
</evidence>
<evidence type="ECO:0000256" key="7">
    <source>
        <dbReference type="ARBA" id="ARBA00022801"/>
    </source>
</evidence>